<dbReference type="AlphaFoldDB" id="A0A914P907"/>
<dbReference type="SMART" id="SM00042">
    <property type="entry name" value="CUB"/>
    <property type="match status" value="1"/>
</dbReference>
<dbReference type="FunFam" id="2.60.120.290:FF:000003">
    <property type="entry name" value="Neuropilin"/>
    <property type="match status" value="1"/>
</dbReference>
<dbReference type="Gene3D" id="2.60.120.290">
    <property type="entry name" value="Spermadhesin, CUB domain"/>
    <property type="match status" value="2"/>
</dbReference>
<organism evidence="7 8">
    <name type="scientific">Panagrolaimus davidi</name>
    <dbReference type="NCBI Taxonomy" id="227884"/>
    <lineage>
        <taxon>Eukaryota</taxon>
        <taxon>Metazoa</taxon>
        <taxon>Ecdysozoa</taxon>
        <taxon>Nematoda</taxon>
        <taxon>Chromadorea</taxon>
        <taxon>Rhabditida</taxon>
        <taxon>Tylenchina</taxon>
        <taxon>Panagrolaimomorpha</taxon>
        <taxon>Panagrolaimoidea</taxon>
        <taxon>Panagrolaimidae</taxon>
        <taxon>Panagrolaimus</taxon>
    </lineage>
</organism>
<dbReference type="CDD" id="cd00041">
    <property type="entry name" value="CUB"/>
    <property type="match status" value="1"/>
</dbReference>
<evidence type="ECO:0000256" key="4">
    <source>
        <dbReference type="ARBA" id="ARBA00023180"/>
    </source>
</evidence>
<feature type="domain" description="CUB" evidence="6">
    <location>
        <begin position="91"/>
        <end position="217"/>
    </location>
</feature>
<dbReference type="Pfam" id="PF00431">
    <property type="entry name" value="CUB"/>
    <property type="match status" value="2"/>
</dbReference>
<reference evidence="8" key="1">
    <citation type="submission" date="2022-11" db="UniProtKB">
        <authorList>
            <consortium name="WormBaseParasite"/>
        </authorList>
    </citation>
    <scope>IDENTIFICATION</scope>
</reference>
<feature type="domain" description="CUB" evidence="6">
    <location>
        <begin position="224"/>
        <end position="306"/>
    </location>
</feature>
<keyword evidence="3" id="KW-1015">Disulfide bond</keyword>
<evidence type="ECO:0000256" key="2">
    <source>
        <dbReference type="ARBA" id="ARBA00022737"/>
    </source>
</evidence>
<sequence>MSTPSFPWRSVTAESYGKFECIRDYLEIIDVSRNKTVAKYCQENMQSTTTAPPISIKGGIGVRFVGNQSYFEGNEMKRHRGFKLSYALADCGGEIHLTQEQLSGTITSPGFPLPYHNNLDCIWNITAPDDRIISAKFTNVETELNFDQCNFDFVELYDGILTNFTTTPNNTKGLMGRYCGEDTPTDYLITTTPNMTIRFHSDHSSSKNGFKLVLTATLGPKGGCGGNLIATEEVQTLTPPLVNGKYANGLRCLWNIKTKDPKYIIEMKFTKMNIENRRRAEDSSVTSCYDFVAVSFSNFKFEEFFR</sequence>
<dbReference type="PROSITE" id="PS01180">
    <property type="entry name" value="CUB"/>
    <property type="match status" value="2"/>
</dbReference>
<keyword evidence="1" id="KW-0732">Signal</keyword>
<dbReference type="Proteomes" id="UP000887578">
    <property type="component" value="Unplaced"/>
</dbReference>
<accession>A0A914P907</accession>
<evidence type="ECO:0000259" key="6">
    <source>
        <dbReference type="PROSITE" id="PS01180"/>
    </source>
</evidence>
<evidence type="ECO:0000256" key="5">
    <source>
        <dbReference type="PROSITE-ProRule" id="PRU00059"/>
    </source>
</evidence>
<dbReference type="InterPro" id="IPR035914">
    <property type="entry name" value="Sperma_CUB_dom_sf"/>
</dbReference>
<name>A0A914P907_9BILA</name>
<evidence type="ECO:0000313" key="8">
    <source>
        <dbReference type="WBParaSite" id="PDA_v2.g14525.t1"/>
    </source>
</evidence>
<dbReference type="PANTHER" id="PTHR24251:SF50">
    <property type="entry name" value="ATTRACTIN-LIKE 1A"/>
    <property type="match status" value="1"/>
</dbReference>
<evidence type="ECO:0000256" key="3">
    <source>
        <dbReference type="ARBA" id="ARBA00023157"/>
    </source>
</evidence>
<dbReference type="WBParaSite" id="PDA_v2.g14525.t1">
    <property type="protein sequence ID" value="PDA_v2.g14525.t1"/>
    <property type="gene ID" value="PDA_v2.g14525"/>
</dbReference>
<keyword evidence="4" id="KW-0325">Glycoprotein</keyword>
<comment type="caution">
    <text evidence="5">Lacks conserved residue(s) required for the propagation of feature annotation.</text>
</comment>
<keyword evidence="2" id="KW-0677">Repeat</keyword>
<evidence type="ECO:0000313" key="7">
    <source>
        <dbReference type="Proteomes" id="UP000887578"/>
    </source>
</evidence>
<dbReference type="SUPFAM" id="SSF49854">
    <property type="entry name" value="Spermadhesin, CUB domain"/>
    <property type="match status" value="2"/>
</dbReference>
<evidence type="ECO:0000256" key="1">
    <source>
        <dbReference type="ARBA" id="ARBA00022729"/>
    </source>
</evidence>
<keyword evidence="7" id="KW-1185">Reference proteome</keyword>
<dbReference type="PANTHER" id="PTHR24251">
    <property type="entry name" value="OVOCHYMASE-RELATED"/>
    <property type="match status" value="1"/>
</dbReference>
<proteinExistence type="predicted"/>
<protein>
    <submittedName>
        <fullName evidence="8">CUB domain-containing protein</fullName>
    </submittedName>
</protein>
<dbReference type="InterPro" id="IPR000859">
    <property type="entry name" value="CUB_dom"/>
</dbReference>